<dbReference type="PANTHER" id="PTHR30383:SF5">
    <property type="entry name" value="SGNH HYDROLASE-TYPE ESTERASE DOMAIN-CONTAINING PROTEIN"/>
    <property type="match status" value="1"/>
</dbReference>
<dbReference type="CDD" id="cd01836">
    <property type="entry name" value="FeeA_FeeB_like"/>
    <property type="match status" value="1"/>
</dbReference>
<dbReference type="InterPro" id="IPR051532">
    <property type="entry name" value="Ester_Hydrolysis_Enzymes"/>
</dbReference>
<evidence type="ECO:0000256" key="1">
    <source>
        <dbReference type="SAM" id="Phobius"/>
    </source>
</evidence>
<keyword evidence="1" id="KW-0472">Membrane</keyword>
<sequence>MDKAIKEHRVKVLTYLLFGLMSPILFAEGWYVRKTTPKLPEPKGEREGVSGSGNALSLLILGDSAAAGVGVANQSQALTGQITRLLSDKVTLTWRLLAQSGYSTQDLLAALKTQNKGQFDVVLISLGVNDVTDFIHVETWLKQLQDLLDFCRQELSSQQVLFSLLPPMGAFPALPQPLAWALGLRSQQFNDQLIKWLNTESDCQFINMGQALDADKMASDGFHPGEEIYRHWAKMAVRKINII</sequence>
<dbReference type="Pfam" id="PF13472">
    <property type="entry name" value="Lipase_GDSL_2"/>
    <property type="match status" value="1"/>
</dbReference>
<dbReference type="InterPro" id="IPR013830">
    <property type="entry name" value="SGNH_hydro"/>
</dbReference>
<feature type="transmembrane region" description="Helical" evidence="1">
    <location>
        <begin position="12"/>
        <end position="32"/>
    </location>
</feature>
<evidence type="ECO:0000313" key="4">
    <source>
        <dbReference type="Proteomes" id="UP001203423"/>
    </source>
</evidence>
<dbReference type="InterPro" id="IPR036514">
    <property type="entry name" value="SGNH_hydro_sf"/>
</dbReference>
<evidence type="ECO:0000313" key="3">
    <source>
        <dbReference type="EMBL" id="MCL1123874.1"/>
    </source>
</evidence>
<comment type="caution">
    <text evidence="3">The sequence shown here is derived from an EMBL/GenBank/DDBJ whole genome shotgun (WGS) entry which is preliminary data.</text>
</comment>
<dbReference type="Proteomes" id="UP001203423">
    <property type="component" value="Unassembled WGS sequence"/>
</dbReference>
<evidence type="ECO:0000259" key="2">
    <source>
        <dbReference type="Pfam" id="PF13472"/>
    </source>
</evidence>
<organism evidence="3 4">
    <name type="scientific">Shewanella surugensis</name>
    <dbReference type="NCBI Taxonomy" id="212020"/>
    <lineage>
        <taxon>Bacteria</taxon>
        <taxon>Pseudomonadati</taxon>
        <taxon>Pseudomonadota</taxon>
        <taxon>Gammaproteobacteria</taxon>
        <taxon>Alteromonadales</taxon>
        <taxon>Shewanellaceae</taxon>
        <taxon>Shewanella</taxon>
    </lineage>
</organism>
<dbReference type="GO" id="GO:0016787">
    <property type="term" value="F:hydrolase activity"/>
    <property type="evidence" value="ECO:0007669"/>
    <property type="project" value="UniProtKB-KW"/>
</dbReference>
<accession>A0ABT0L858</accession>
<dbReference type="RefSeq" id="WP_248939157.1">
    <property type="nucleotide sequence ID" value="NZ_JAKIKS010000013.1"/>
</dbReference>
<keyword evidence="1" id="KW-1133">Transmembrane helix</keyword>
<protein>
    <submittedName>
        <fullName evidence="3">SGNH/GDSL hydrolase family protein</fullName>
    </submittedName>
</protein>
<gene>
    <name evidence="3" type="ORF">L2764_05105</name>
</gene>
<name>A0ABT0L858_9GAMM</name>
<feature type="domain" description="SGNH hydrolase-type esterase" evidence="2">
    <location>
        <begin position="60"/>
        <end position="230"/>
    </location>
</feature>
<keyword evidence="1" id="KW-0812">Transmembrane</keyword>
<keyword evidence="3" id="KW-0378">Hydrolase</keyword>
<proteinExistence type="predicted"/>
<dbReference type="PANTHER" id="PTHR30383">
    <property type="entry name" value="THIOESTERASE 1/PROTEASE 1/LYSOPHOSPHOLIPASE L1"/>
    <property type="match status" value="1"/>
</dbReference>
<dbReference type="Gene3D" id="3.40.50.1110">
    <property type="entry name" value="SGNH hydrolase"/>
    <property type="match status" value="1"/>
</dbReference>
<dbReference type="EMBL" id="JAKIKS010000013">
    <property type="protein sequence ID" value="MCL1123874.1"/>
    <property type="molecule type" value="Genomic_DNA"/>
</dbReference>
<keyword evidence="4" id="KW-1185">Reference proteome</keyword>
<dbReference type="SUPFAM" id="SSF52266">
    <property type="entry name" value="SGNH hydrolase"/>
    <property type="match status" value="1"/>
</dbReference>
<reference evidence="3 4" key="1">
    <citation type="submission" date="2022-01" db="EMBL/GenBank/DDBJ databases">
        <title>Whole genome-based taxonomy of the Shewanellaceae.</title>
        <authorList>
            <person name="Martin-Rodriguez A.J."/>
        </authorList>
    </citation>
    <scope>NUCLEOTIDE SEQUENCE [LARGE SCALE GENOMIC DNA]</scope>
    <source>
        <strain evidence="3 4">DSM 17177</strain>
    </source>
</reference>